<keyword evidence="3" id="KW-0378">Hydrolase</keyword>
<reference evidence="7 8" key="1">
    <citation type="submission" date="2018-07" db="EMBL/GenBank/DDBJ databases">
        <title>Genomic and Epidemiologic Investigation of an Indolent Hospital Outbreak.</title>
        <authorList>
            <person name="Johnson R.C."/>
            <person name="Deming C."/>
            <person name="Conlan S."/>
            <person name="Zellmer C.J."/>
            <person name="Michelin A.V."/>
            <person name="Lee-Lin S."/>
            <person name="Thomas P.J."/>
            <person name="Park M."/>
            <person name="Weingarten R.A."/>
            <person name="Less J."/>
            <person name="Dekker J.P."/>
            <person name="Frank K.M."/>
            <person name="Musser K.A."/>
            <person name="Mcquiston J.R."/>
            <person name="Henderson D.K."/>
            <person name="Lau A.F."/>
            <person name="Palmore T.N."/>
            <person name="Segre J.A."/>
        </authorList>
    </citation>
    <scope>NUCLEOTIDE SEQUENCE [LARGE SCALE GENOMIC DNA]</scope>
    <source>
        <strain evidence="7 8">SK-NIH.Env6_1116</strain>
    </source>
</reference>
<proteinExistence type="predicted"/>
<evidence type="ECO:0000259" key="6">
    <source>
        <dbReference type="Pfam" id="PF14464"/>
    </source>
</evidence>
<name>A0A430BK65_SPHYA</name>
<evidence type="ECO:0000256" key="1">
    <source>
        <dbReference type="ARBA" id="ARBA00022670"/>
    </source>
</evidence>
<evidence type="ECO:0000256" key="3">
    <source>
        <dbReference type="ARBA" id="ARBA00022801"/>
    </source>
</evidence>
<protein>
    <recommendedName>
        <fullName evidence="6">JAB domain-containing protein</fullName>
    </recommendedName>
</protein>
<dbReference type="GO" id="GO:0006508">
    <property type="term" value="P:proteolysis"/>
    <property type="evidence" value="ECO:0007669"/>
    <property type="project" value="UniProtKB-KW"/>
</dbReference>
<dbReference type="Pfam" id="PF14464">
    <property type="entry name" value="Prok-JAB"/>
    <property type="match status" value="1"/>
</dbReference>
<evidence type="ECO:0000256" key="2">
    <source>
        <dbReference type="ARBA" id="ARBA00022723"/>
    </source>
</evidence>
<comment type="caution">
    <text evidence="7">The sequence shown here is derived from an EMBL/GenBank/DDBJ whole genome shotgun (WGS) entry which is preliminary data.</text>
</comment>
<evidence type="ECO:0000313" key="8">
    <source>
        <dbReference type="Proteomes" id="UP000287401"/>
    </source>
</evidence>
<feature type="domain" description="JAB" evidence="6">
    <location>
        <begin position="97"/>
        <end position="219"/>
    </location>
</feature>
<dbReference type="GO" id="GO:0008237">
    <property type="term" value="F:metallopeptidase activity"/>
    <property type="evidence" value="ECO:0007669"/>
    <property type="project" value="UniProtKB-KW"/>
</dbReference>
<keyword evidence="2" id="KW-0479">Metal-binding</keyword>
<dbReference type="EMBL" id="QRAL01000036">
    <property type="protein sequence ID" value="RSU51679.1"/>
    <property type="molecule type" value="Genomic_DNA"/>
</dbReference>
<dbReference type="Proteomes" id="UP000287401">
    <property type="component" value="Unassembled WGS sequence"/>
</dbReference>
<dbReference type="GO" id="GO:0046872">
    <property type="term" value="F:metal ion binding"/>
    <property type="evidence" value="ECO:0007669"/>
    <property type="project" value="UniProtKB-KW"/>
</dbReference>
<keyword evidence="5" id="KW-0482">Metalloprotease</keyword>
<keyword evidence="1" id="KW-0645">Protease</keyword>
<evidence type="ECO:0000313" key="7">
    <source>
        <dbReference type="EMBL" id="RSU51679.1"/>
    </source>
</evidence>
<organism evidence="7 8">
    <name type="scientific">Sphingobium yanoikuyae</name>
    <name type="common">Sphingomonas yanoikuyae</name>
    <dbReference type="NCBI Taxonomy" id="13690"/>
    <lineage>
        <taxon>Bacteria</taxon>
        <taxon>Pseudomonadati</taxon>
        <taxon>Pseudomonadota</taxon>
        <taxon>Alphaproteobacteria</taxon>
        <taxon>Sphingomonadales</taxon>
        <taxon>Sphingomonadaceae</taxon>
        <taxon>Sphingobium</taxon>
    </lineage>
</organism>
<accession>A0A430BK65</accession>
<evidence type="ECO:0000256" key="4">
    <source>
        <dbReference type="ARBA" id="ARBA00022833"/>
    </source>
</evidence>
<gene>
    <name evidence="7" type="ORF">DAH51_21820</name>
</gene>
<evidence type="ECO:0000256" key="5">
    <source>
        <dbReference type="ARBA" id="ARBA00023049"/>
    </source>
</evidence>
<dbReference type="Gene3D" id="3.40.140.10">
    <property type="entry name" value="Cytidine Deaminase, domain 2"/>
    <property type="match status" value="1"/>
</dbReference>
<dbReference type="SUPFAM" id="SSF102712">
    <property type="entry name" value="JAB1/MPN domain"/>
    <property type="match status" value="1"/>
</dbReference>
<dbReference type="InterPro" id="IPR028090">
    <property type="entry name" value="JAB_dom_prok"/>
</dbReference>
<dbReference type="AlphaFoldDB" id="A0A430BK65"/>
<keyword evidence="4" id="KW-0862">Zinc</keyword>
<sequence length="238" mass="26121">MPRTGSLRQVRLQFVTTRRTSRPLAAGILFSQRPQMMSNSGQHSAVSSAGPPSSILPGVCATSDSMRVMAWRSSMSDHSDLAFRSLDDRFNVVISNSALQAIIDECAQAGRKETGGILIGRIDPSGDTAVVIEATPKPKGSGFGLFWFKRSPTGLKQLLAERWNRGQHYLGEWHFHPGGSPEPSGSDYHTMEKIAADQRYQAHEPILIIMGGKPPERWQVSVTVMPIGESPHRLVTME</sequence>